<sequence>MTTLEDKIFTLKQNNLMKKMKEIHFLNHLISDSEKIIPYPLSCEIINRTFTSYRNIELLKETFSLSIKNEILNSFGSEENDIAYVYFYGGINDSAETPIELFPLFIIKIKNISNWLELINKPNFYCLKLFSNKIDKVIDISLLDNEEDVLSISFGVNANK</sequence>
<gene>
    <name evidence="1" type="ORF">OKW85_09040</name>
</gene>
<reference evidence="1" key="1">
    <citation type="submission" date="2022-11" db="EMBL/GenBank/DDBJ databases">
        <title>Complete genome sequence of Veillonella rogosae KCOM 3468 isolated from human Subgingival dental plaque of Chronic peridontitis Lesion.</title>
        <authorList>
            <person name="Park S.-N."/>
            <person name="Lim Y.K."/>
            <person name="Kook J.-K."/>
        </authorList>
    </citation>
    <scope>NUCLEOTIDE SEQUENCE</scope>
    <source>
        <strain evidence="1">KCOM 3468</strain>
    </source>
</reference>
<dbReference type="AlphaFoldDB" id="A0AA47AI12"/>
<dbReference type="Proteomes" id="UP001164244">
    <property type="component" value="Chromosome"/>
</dbReference>
<evidence type="ECO:0000313" key="1">
    <source>
        <dbReference type="EMBL" id="UZG50822.1"/>
    </source>
</evidence>
<accession>A0AA47AI12</accession>
<dbReference type="KEGG" id="vrg:OKW85_09040"/>
<name>A0AA47AI12_9FIRM</name>
<dbReference type="RefSeq" id="WP_265137981.1">
    <property type="nucleotide sequence ID" value="NZ_CP110418.1"/>
</dbReference>
<dbReference type="EMBL" id="CP110418">
    <property type="protein sequence ID" value="UZG50822.1"/>
    <property type="molecule type" value="Genomic_DNA"/>
</dbReference>
<evidence type="ECO:0000313" key="2">
    <source>
        <dbReference type="Proteomes" id="UP001164244"/>
    </source>
</evidence>
<proteinExistence type="predicted"/>
<organism evidence="1 2">
    <name type="scientific">Veillonella rogosae</name>
    <dbReference type="NCBI Taxonomy" id="423477"/>
    <lineage>
        <taxon>Bacteria</taxon>
        <taxon>Bacillati</taxon>
        <taxon>Bacillota</taxon>
        <taxon>Negativicutes</taxon>
        <taxon>Veillonellales</taxon>
        <taxon>Veillonellaceae</taxon>
        <taxon>Veillonella</taxon>
    </lineage>
</organism>
<protein>
    <submittedName>
        <fullName evidence="1">Uncharacterized protein</fullName>
    </submittedName>
</protein>